<evidence type="ECO:0000259" key="1">
    <source>
        <dbReference type="Pfam" id="PF09823"/>
    </source>
</evidence>
<dbReference type="InterPro" id="IPR018633">
    <property type="entry name" value="DUF2357"/>
</dbReference>
<proteinExistence type="predicted"/>
<dbReference type="OrthoDB" id="6723960at2"/>
<evidence type="ECO:0000313" key="3">
    <source>
        <dbReference type="Proteomes" id="UP000266506"/>
    </source>
</evidence>
<sequence length="1161" mass="135959">MSLIKYYDALFEDEKLNSEYVTYLSAIHMMNTISKRDNINNKILKDLGVNYSKKALVFYESAQAPLTFLNDDVQIIYDFTKEHINKILKNPHKAIVKEQKLIKKEKIKSLDSKSFKWLANKPGSSVREKLANVEKISSTIKRYSYNIKENQVLLAYFKDIAKILNKKIGIMNSNPELFGQDNLELEKLKRELNKKNFTFRTEFEEVVEKDYSSPNNALIGNVDYSSVWSSYLDLKQMNIDYSNAFEDYKKALVNMLIAYLMNYYDFIEDMNDSSNLSNYVLYSKENDELQELLFDNNDYKVIVNKFNALNTIELLSSDEYVLRFEKVESDNTRGLPYNLYINDKMVGKFYSDILGFKEALVEILKELNISLLKQKEHIIDKKNYNFISINSFDNRMYNSTDSIRLSICDNGSIFNNNSICFANDKNLYYYSYKKEGYSRFLRQTSLVNEDFNKHVIYDINDTFDEFSSATVRRVFSSIYPKSYPVWRSILAGEASYNKAKVRTILDFCGKNFSISKLERKNDRFVHCGPVEVPIYYQIFNEFNFYESYISKYQNKYSVSYPNNVINEFMASGALHSILNKKLDNYIVCDGTINNHKYYIISFDDELFESTLRDFEASYSAIIEKFDKESTLSILPDFLECLVDKYGYIVCNKYLINGANEIIERLENNEITWYEKLPKLSLEIIKDGMFDNLVLVDNQECENIIGKKFRIVVKDKLTLSKGNKNYILPLNKSFIGAENDSFVAKAEDPSFPLAKDVQVRLIIEYSFGAENSYLLKLIPVLKTAPFEEIIVKWEKENLIENLIYPNIIDVIYSDESLDKEFNEKLPRTLELFNNHMTCIKRNQIKYTTKSGKTINYVQEASKDIQILINKNQRISHYTDDSKEKIRRIISHYDVYNNAMFLLERARGPLKSANVDEGYKQVMVWRASELEEALIELSFDSNLYKNDFLMFPEATYGRYFAERPDDVEVINIAYSQLIRITSNDDYFDSAVFRRYLNKLTSATAVNHMSIYEMAKAHPTYVSYLLKVIIKTLEKLSLYDWNMKPEECSFYNTPKENGFLTRYCVELLISFLYCRDLAYFSDLKPGGKLANEIIFHLKNFNRNIVDAMKNWDDENKKSKMLKTKYHITLDKPNELVNMWNEAYCLILYLSGDERANYIKIGSGD</sequence>
<dbReference type="AlphaFoldDB" id="A0A397S0L3"/>
<name>A0A397S0L3_9MOLU</name>
<feature type="domain" description="DUF2357" evidence="1">
    <location>
        <begin position="82"/>
        <end position="194"/>
    </location>
</feature>
<dbReference type="InParanoid" id="A0A397S0L3"/>
<dbReference type="Pfam" id="PF09823">
    <property type="entry name" value="DUF2357"/>
    <property type="match status" value="1"/>
</dbReference>
<evidence type="ECO:0000313" key="2">
    <source>
        <dbReference type="EMBL" id="RIA77945.1"/>
    </source>
</evidence>
<protein>
    <submittedName>
        <fullName evidence="2">Uncharacterized protein DUF2357</fullName>
    </submittedName>
</protein>
<reference evidence="2 3" key="1">
    <citation type="submission" date="2018-08" db="EMBL/GenBank/DDBJ databases">
        <title>Genomic Encyclopedia of Archaeal and Bacterial Type Strains, Phase II (KMG-II): from individual species to whole genera.</title>
        <authorList>
            <person name="Goeker M."/>
        </authorList>
    </citation>
    <scope>NUCLEOTIDE SEQUENCE [LARGE SCALE GENOMIC DNA]</scope>
    <source>
        <strain evidence="2 3">ATCC 27112</strain>
    </source>
</reference>
<accession>A0A397S0L3</accession>
<comment type="caution">
    <text evidence="2">The sequence shown here is derived from an EMBL/GenBank/DDBJ whole genome shotgun (WGS) entry which is preliminary data.</text>
</comment>
<dbReference type="EMBL" id="QXEV01000005">
    <property type="protein sequence ID" value="RIA77945.1"/>
    <property type="molecule type" value="Genomic_DNA"/>
</dbReference>
<dbReference type="Proteomes" id="UP000266506">
    <property type="component" value="Unassembled WGS sequence"/>
</dbReference>
<dbReference type="RefSeq" id="WP_119015894.1">
    <property type="nucleotide sequence ID" value="NZ_QXEV01000005.1"/>
</dbReference>
<keyword evidence="3" id="KW-1185">Reference proteome</keyword>
<organism evidence="2 3">
    <name type="scientific">Anaeroplasma bactoclasticum</name>
    <dbReference type="NCBI Taxonomy" id="2088"/>
    <lineage>
        <taxon>Bacteria</taxon>
        <taxon>Bacillati</taxon>
        <taxon>Mycoplasmatota</taxon>
        <taxon>Mollicutes</taxon>
        <taxon>Anaeroplasmatales</taxon>
        <taxon>Anaeroplasmataceae</taxon>
        <taxon>Anaeroplasma</taxon>
    </lineage>
</organism>
<gene>
    <name evidence="2" type="ORF">EI71_00728</name>
</gene>